<feature type="transmembrane region" description="Helical" evidence="2">
    <location>
        <begin position="135"/>
        <end position="158"/>
    </location>
</feature>
<evidence type="ECO:0000256" key="2">
    <source>
        <dbReference type="SAM" id="Phobius"/>
    </source>
</evidence>
<feature type="transmembrane region" description="Helical" evidence="2">
    <location>
        <begin position="673"/>
        <end position="695"/>
    </location>
</feature>
<dbReference type="GO" id="GO:0008028">
    <property type="term" value="F:monocarboxylic acid transmembrane transporter activity"/>
    <property type="evidence" value="ECO:0007669"/>
    <property type="project" value="TreeGrafter"/>
</dbReference>
<comment type="caution">
    <text evidence="3">The sequence shown here is derived from an EMBL/GenBank/DDBJ whole genome shotgun (WGS) entry which is preliminary data.</text>
</comment>
<feature type="transmembrane region" description="Helical" evidence="2">
    <location>
        <begin position="641"/>
        <end position="661"/>
    </location>
</feature>
<dbReference type="InterPro" id="IPR050327">
    <property type="entry name" value="Proton-linked_MCT"/>
</dbReference>
<feature type="transmembrane region" description="Helical" evidence="2">
    <location>
        <begin position="77"/>
        <end position="100"/>
    </location>
</feature>
<dbReference type="AlphaFoldDB" id="A0AAV4CI17"/>
<name>A0AAV4CI17_9GAST</name>
<protein>
    <submittedName>
        <fullName evidence="3">Monocarboxylate transporter 12</fullName>
    </submittedName>
</protein>
<proteinExistence type="predicted"/>
<feature type="transmembrane region" description="Helical" evidence="2">
    <location>
        <begin position="611"/>
        <end position="635"/>
    </location>
</feature>
<sequence>MTVSEGGWGWVVVFCSFYHHAFVGAAAYSLSVFYSSWVEDLDSSRGLASWVLTLAMSCSMGSGPLNASLSARFGNRAVVMAGSIISAIGIFISCFATSIYALIVLIGFWTGLGLGMQYLPNLAMIPFYFDKKRSLAIGVAVCGFGVGMFMYPPFLIWLEEQYTWRGAMMIVSGIALNMAVCGALLRPLDSRETGEERRAMPTFEGDEEDEGGEEEATALYANSAASNINTDTLERKVGTTSNLDHEEKKPLNVSVMQNGGCAHRLDLHVNESNSNHTGDRNQGKDAVETSASCGEITCKDSVSPKTRHLNTNVDMDHLNDQEANSSTCKVSLCTSTNSVSSGKLHPQMALSSGQLNGFPKISNPLRPHQNKAISASLRHLGSSRYSNDIQQHKFSSAYELHNKPRSIKNSTHNSNSAHFHHAFPGIGSHIPNKRSHVDILLSSSIFDLEKADRRRNESIMHLHRPDSEVADPLLPLNCNGSTHTSHLEIPQNVLSADRLTLNGKAFPNDAVLQSSLSVTDCPKKRSCCPVSSSHFTENLYIMKNPYFATFALCNFLTCITYLTPVVYFVDRAVDNGVEKSQAALAFSMYGAGNLLGRIALGWVADYFRDSLVLGALGLIGCGIATCLSPLCGAYVVLHGLYGLVFGTLIGGFVTLTPLILVDLLGLAMVSRSLGLILVFQALGFITGTPVAGWMFDAIGSYTVSFILHGAVVCISGLVLLALKVAVIRSRRHAAAAAAAVTAAGVQDEDKNCAMNDGCVKDNVENCSGKMNVGEIDQNGCTVNGHIEPHVNTHSGVPTTLHQNGT</sequence>
<gene>
    <name evidence="3" type="ORF">PoB_005735400</name>
</gene>
<evidence type="ECO:0000313" key="4">
    <source>
        <dbReference type="Proteomes" id="UP000735302"/>
    </source>
</evidence>
<feature type="transmembrane region" description="Helical" evidence="2">
    <location>
        <begin position="7"/>
        <end position="27"/>
    </location>
</feature>
<dbReference type="Gene3D" id="1.20.1250.20">
    <property type="entry name" value="MFS general substrate transporter like domains"/>
    <property type="match status" value="2"/>
</dbReference>
<feature type="transmembrane region" description="Helical" evidence="2">
    <location>
        <begin position="106"/>
        <end position="128"/>
    </location>
</feature>
<feature type="compositionally biased region" description="Acidic residues" evidence="1">
    <location>
        <begin position="204"/>
        <end position="214"/>
    </location>
</feature>
<feature type="transmembrane region" description="Helical" evidence="2">
    <location>
        <begin position="47"/>
        <end position="65"/>
    </location>
</feature>
<feature type="region of interest" description="Disordered" evidence="1">
    <location>
        <begin position="192"/>
        <end position="214"/>
    </location>
</feature>
<evidence type="ECO:0000256" key="1">
    <source>
        <dbReference type="SAM" id="MobiDB-lite"/>
    </source>
</evidence>
<keyword evidence="2" id="KW-0812">Transmembrane</keyword>
<dbReference type="PANTHER" id="PTHR11360">
    <property type="entry name" value="MONOCARBOXYLATE TRANSPORTER"/>
    <property type="match status" value="1"/>
</dbReference>
<organism evidence="3 4">
    <name type="scientific">Plakobranchus ocellatus</name>
    <dbReference type="NCBI Taxonomy" id="259542"/>
    <lineage>
        <taxon>Eukaryota</taxon>
        <taxon>Metazoa</taxon>
        <taxon>Spiralia</taxon>
        <taxon>Lophotrochozoa</taxon>
        <taxon>Mollusca</taxon>
        <taxon>Gastropoda</taxon>
        <taxon>Heterobranchia</taxon>
        <taxon>Euthyneura</taxon>
        <taxon>Panpulmonata</taxon>
        <taxon>Sacoglossa</taxon>
        <taxon>Placobranchoidea</taxon>
        <taxon>Plakobranchidae</taxon>
        <taxon>Plakobranchus</taxon>
    </lineage>
</organism>
<dbReference type="PANTHER" id="PTHR11360:SF284">
    <property type="entry name" value="EG:103B4.3 PROTEIN-RELATED"/>
    <property type="match status" value="1"/>
</dbReference>
<reference evidence="3 4" key="1">
    <citation type="journal article" date="2021" name="Elife">
        <title>Chloroplast acquisition without the gene transfer in kleptoplastic sea slugs, Plakobranchus ocellatus.</title>
        <authorList>
            <person name="Maeda T."/>
            <person name="Takahashi S."/>
            <person name="Yoshida T."/>
            <person name="Shimamura S."/>
            <person name="Takaki Y."/>
            <person name="Nagai Y."/>
            <person name="Toyoda A."/>
            <person name="Suzuki Y."/>
            <person name="Arimoto A."/>
            <person name="Ishii H."/>
            <person name="Satoh N."/>
            <person name="Nishiyama T."/>
            <person name="Hasebe M."/>
            <person name="Maruyama T."/>
            <person name="Minagawa J."/>
            <person name="Obokata J."/>
            <person name="Shigenobu S."/>
        </authorList>
    </citation>
    <scope>NUCLEOTIDE SEQUENCE [LARGE SCALE GENOMIC DNA]</scope>
</reference>
<feature type="transmembrane region" description="Helical" evidence="2">
    <location>
        <begin position="164"/>
        <end position="185"/>
    </location>
</feature>
<keyword evidence="2" id="KW-1133">Transmembrane helix</keyword>
<dbReference type="SUPFAM" id="SSF103473">
    <property type="entry name" value="MFS general substrate transporter"/>
    <property type="match status" value="1"/>
</dbReference>
<keyword evidence="2" id="KW-0472">Membrane</keyword>
<dbReference type="InterPro" id="IPR011701">
    <property type="entry name" value="MFS"/>
</dbReference>
<keyword evidence="4" id="KW-1185">Reference proteome</keyword>
<feature type="transmembrane region" description="Helical" evidence="2">
    <location>
        <begin position="701"/>
        <end position="722"/>
    </location>
</feature>
<dbReference type="Proteomes" id="UP000735302">
    <property type="component" value="Unassembled WGS sequence"/>
</dbReference>
<accession>A0AAV4CI17</accession>
<dbReference type="EMBL" id="BLXT01006265">
    <property type="protein sequence ID" value="GFO30849.1"/>
    <property type="molecule type" value="Genomic_DNA"/>
</dbReference>
<feature type="transmembrane region" description="Helical" evidence="2">
    <location>
        <begin position="546"/>
        <end position="569"/>
    </location>
</feature>
<feature type="transmembrane region" description="Helical" evidence="2">
    <location>
        <begin position="581"/>
        <end position="604"/>
    </location>
</feature>
<dbReference type="InterPro" id="IPR036259">
    <property type="entry name" value="MFS_trans_sf"/>
</dbReference>
<evidence type="ECO:0000313" key="3">
    <source>
        <dbReference type="EMBL" id="GFO30849.1"/>
    </source>
</evidence>
<dbReference type="Pfam" id="PF07690">
    <property type="entry name" value="MFS_1"/>
    <property type="match status" value="2"/>
</dbReference>